<proteinExistence type="inferred from homology"/>
<dbReference type="GO" id="GO:0004751">
    <property type="term" value="F:ribose-5-phosphate isomerase activity"/>
    <property type="evidence" value="ECO:0007669"/>
    <property type="project" value="UniProtKB-EC"/>
</dbReference>
<dbReference type="PANTHER" id="PTHR43732:SF1">
    <property type="entry name" value="RIBOSE 5-PHOSPHATE ISOMERASE"/>
    <property type="match status" value="1"/>
</dbReference>
<accession>A0ABS6IUF5</accession>
<evidence type="ECO:0000256" key="1">
    <source>
        <dbReference type="ARBA" id="ARBA00008754"/>
    </source>
</evidence>
<protein>
    <submittedName>
        <fullName evidence="3">Ribose 5-phosphate isomerase B</fullName>
        <ecNumber evidence="3">5.3.1.6</ecNumber>
    </submittedName>
</protein>
<gene>
    <name evidence="3" type="primary">rpiB</name>
    <name evidence="3" type="ORF">KQ910_23900</name>
</gene>
<comment type="caution">
    <text evidence="3">The sequence shown here is derived from an EMBL/GenBank/DDBJ whole genome shotgun (WGS) entry which is preliminary data.</text>
</comment>
<dbReference type="Proteomes" id="UP000727907">
    <property type="component" value="Unassembled WGS sequence"/>
</dbReference>
<dbReference type="EC" id="5.3.1.6" evidence="3"/>
<organism evidence="3 4">
    <name type="scientific">Reyranella humidisoli</name>
    <dbReference type="NCBI Taxonomy" id="2849149"/>
    <lineage>
        <taxon>Bacteria</taxon>
        <taxon>Pseudomonadati</taxon>
        <taxon>Pseudomonadota</taxon>
        <taxon>Alphaproteobacteria</taxon>
        <taxon>Hyphomicrobiales</taxon>
        <taxon>Reyranellaceae</taxon>
        <taxon>Reyranella</taxon>
    </lineage>
</organism>
<evidence type="ECO:0000313" key="3">
    <source>
        <dbReference type="EMBL" id="MBU8876840.1"/>
    </source>
</evidence>
<evidence type="ECO:0000256" key="2">
    <source>
        <dbReference type="ARBA" id="ARBA00023235"/>
    </source>
</evidence>
<dbReference type="PIRSF" id="PIRSF005384">
    <property type="entry name" value="RpiB_LacA_B"/>
    <property type="match status" value="1"/>
</dbReference>
<dbReference type="EMBL" id="JAHOPB010000003">
    <property type="protein sequence ID" value="MBU8876840.1"/>
    <property type="molecule type" value="Genomic_DNA"/>
</dbReference>
<sequence length="146" mass="15299">MPGGAIAVASDHAGFDLKEILKRDLQEAGHDVLDLGTNSTDSVDYPDFGRAMGEAIASGRAGRGVLVCGSGIGISIAANRNPKVRAVLAHDVTSARLSREHNDANVIAFGQRLIGVEVAREALKVFLDTEWAGGRHAGRVDKLSKG</sequence>
<reference evidence="3 4" key="1">
    <citation type="submission" date="2021-06" db="EMBL/GenBank/DDBJ databases">
        <authorList>
            <person name="Lee D.H."/>
        </authorList>
    </citation>
    <scope>NUCLEOTIDE SEQUENCE [LARGE SCALE GENOMIC DNA]</scope>
    <source>
        <strain evidence="3 4">MMS21-HV4-11</strain>
    </source>
</reference>
<keyword evidence="4" id="KW-1185">Reference proteome</keyword>
<dbReference type="Pfam" id="PF02502">
    <property type="entry name" value="LacAB_rpiB"/>
    <property type="match status" value="1"/>
</dbReference>
<name>A0ABS6IUF5_9HYPH</name>
<dbReference type="NCBIfam" id="NF004051">
    <property type="entry name" value="PRK05571.1"/>
    <property type="match status" value="1"/>
</dbReference>
<dbReference type="NCBIfam" id="TIGR01120">
    <property type="entry name" value="rpiB"/>
    <property type="match status" value="1"/>
</dbReference>
<dbReference type="NCBIfam" id="TIGR00689">
    <property type="entry name" value="rpiB_lacA_lacB"/>
    <property type="match status" value="1"/>
</dbReference>
<comment type="similarity">
    <text evidence="1">Belongs to the LacAB/RpiB family.</text>
</comment>
<dbReference type="InterPro" id="IPR051812">
    <property type="entry name" value="SPI_LacAB/RpiB"/>
</dbReference>
<evidence type="ECO:0000313" key="4">
    <source>
        <dbReference type="Proteomes" id="UP000727907"/>
    </source>
</evidence>
<keyword evidence="2 3" id="KW-0413">Isomerase</keyword>
<dbReference type="RefSeq" id="WP_216966047.1">
    <property type="nucleotide sequence ID" value="NZ_JAHOPB010000003.1"/>
</dbReference>
<dbReference type="InterPro" id="IPR003500">
    <property type="entry name" value="RpiB_LacA_LacB"/>
</dbReference>
<dbReference type="InterPro" id="IPR004785">
    <property type="entry name" value="RpiB"/>
</dbReference>
<dbReference type="PANTHER" id="PTHR43732">
    <property type="entry name" value="RIBOSE 5-PHOSPHATE ISOMERASE-RELATED"/>
    <property type="match status" value="1"/>
</dbReference>